<name>A0A445BKI7_ARAHY</name>
<evidence type="ECO:0000313" key="1">
    <source>
        <dbReference type="EMBL" id="RYR39198.1"/>
    </source>
</evidence>
<evidence type="ECO:0008006" key="3">
    <source>
        <dbReference type="Google" id="ProtNLM"/>
    </source>
</evidence>
<keyword evidence="2" id="KW-1185">Reference proteome</keyword>
<dbReference type="STRING" id="3818.A0A445BKI7"/>
<proteinExistence type="predicted"/>
<sequence>MIFCVINTLNCVDHGAIANNGVNRNLEICGDFGICTAATGIHHNSFHLTGVGLSVRTFAIAGCGKASFISLAAPFIDNNAPVEQKIAWLATFYMCIPDGTALGYVYGFTPTESKLIPTSNECGGTVNS</sequence>
<comment type="caution">
    <text evidence="1">The sequence shown here is derived from an EMBL/GenBank/DDBJ whole genome shotgun (WGS) entry which is preliminary data.</text>
</comment>
<gene>
    <name evidence="1" type="ORF">Ahy_A09g044685</name>
</gene>
<dbReference type="EMBL" id="SDMP01000009">
    <property type="protein sequence ID" value="RYR39198.1"/>
    <property type="molecule type" value="Genomic_DNA"/>
</dbReference>
<protein>
    <recommendedName>
        <fullName evidence="3">Major facilitator superfamily (MFS) profile domain-containing protein</fullName>
    </recommendedName>
</protein>
<evidence type="ECO:0000313" key="2">
    <source>
        <dbReference type="Proteomes" id="UP000289738"/>
    </source>
</evidence>
<reference evidence="1 2" key="1">
    <citation type="submission" date="2019-01" db="EMBL/GenBank/DDBJ databases">
        <title>Sequencing of cultivated peanut Arachis hypogaea provides insights into genome evolution and oil improvement.</title>
        <authorList>
            <person name="Chen X."/>
        </authorList>
    </citation>
    <scope>NUCLEOTIDE SEQUENCE [LARGE SCALE GENOMIC DNA]</scope>
    <source>
        <strain evidence="2">cv. Fuhuasheng</strain>
        <tissue evidence="1">Leaves</tissue>
    </source>
</reference>
<dbReference type="AlphaFoldDB" id="A0A445BKI7"/>
<organism evidence="1 2">
    <name type="scientific">Arachis hypogaea</name>
    <name type="common">Peanut</name>
    <dbReference type="NCBI Taxonomy" id="3818"/>
    <lineage>
        <taxon>Eukaryota</taxon>
        <taxon>Viridiplantae</taxon>
        <taxon>Streptophyta</taxon>
        <taxon>Embryophyta</taxon>
        <taxon>Tracheophyta</taxon>
        <taxon>Spermatophyta</taxon>
        <taxon>Magnoliopsida</taxon>
        <taxon>eudicotyledons</taxon>
        <taxon>Gunneridae</taxon>
        <taxon>Pentapetalae</taxon>
        <taxon>rosids</taxon>
        <taxon>fabids</taxon>
        <taxon>Fabales</taxon>
        <taxon>Fabaceae</taxon>
        <taxon>Papilionoideae</taxon>
        <taxon>50 kb inversion clade</taxon>
        <taxon>dalbergioids sensu lato</taxon>
        <taxon>Dalbergieae</taxon>
        <taxon>Pterocarpus clade</taxon>
        <taxon>Arachis</taxon>
    </lineage>
</organism>
<dbReference type="Proteomes" id="UP000289738">
    <property type="component" value="Chromosome A09"/>
</dbReference>
<accession>A0A445BKI7</accession>